<dbReference type="RefSeq" id="WP_378962409.1">
    <property type="nucleotide sequence ID" value="NZ_JBHRXC010000016.1"/>
</dbReference>
<accession>A0ABV8NN32</accession>
<organism evidence="1 2">
    <name type="scientific">Pedobacter jamesrossensis</name>
    <dbReference type="NCBI Taxonomy" id="1908238"/>
    <lineage>
        <taxon>Bacteria</taxon>
        <taxon>Pseudomonadati</taxon>
        <taxon>Bacteroidota</taxon>
        <taxon>Sphingobacteriia</taxon>
        <taxon>Sphingobacteriales</taxon>
        <taxon>Sphingobacteriaceae</taxon>
        <taxon>Pedobacter</taxon>
    </lineage>
</organism>
<protein>
    <submittedName>
        <fullName evidence="1">Uncharacterized protein</fullName>
    </submittedName>
</protein>
<evidence type="ECO:0000313" key="1">
    <source>
        <dbReference type="EMBL" id="MFC4198420.1"/>
    </source>
</evidence>
<keyword evidence="2" id="KW-1185">Reference proteome</keyword>
<dbReference type="Proteomes" id="UP001595792">
    <property type="component" value="Unassembled WGS sequence"/>
</dbReference>
<comment type="caution">
    <text evidence="1">The sequence shown here is derived from an EMBL/GenBank/DDBJ whole genome shotgun (WGS) entry which is preliminary data.</text>
</comment>
<name>A0ABV8NN32_9SPHI</name>
<dbReference type="EMBL" id="JBHSBY010000138">
    <property type="protein sequence ID" value="MFC4198420.1"/>
    <property type="molecule type" value="Genomic_DNA"/>
</dbReference>
<evidence type="ECO:0000313" key="2">
    <source>
        <dbReference type="Proteomes" id="UP001595792"/>
    </source>
</evidence>
<sequence length="105" mass="11989">MRKAADFSSALEALAGTNLIKELLKLLFKKISAGFIMMLKRVQHEECIMCMVENSQRLNAQLKTYNLKHKTFYLNPLILRNNCSTFAVRFMGYLQGSRGSGKIIK</sequence>
<proteinExistence type="predicted"/>
<gene>
    <name evidence="1" type="ORF">ACFOUY_17065</name>
</gene>
<reference evidence="2" key="1">
    <citation type="journal article" date="2019" name="Int. J. Syst. Evol. Microbiol.">
        <title>The Global Catalogue of Microorganisms (GCM) 10K type strain sequencing project: providing services to taxonomists for standard genome sequencing and annotation.</title>
        <authorList>
            <consortium name="The Broad Institute Genomics Platform"/>
            <consortium name="The Broad Institute Genome Sequencing Center for Infectious Disease"/>
            <person name="Wu L."/>
            <person name="Ma J."/>
        </authorList>
    </citation>
    <scope>NUCLEOTIDE SEQUENCE [LARGE SCALE GENOMIC DNA]</scope>
    <source>
        <strain evidence="2">CCM 8689</strain>
    </source>
</reference>